<keyword evidence="4 11" id="KW-0138">CF(0)</keyword>
<comment type="similarity">
    <text evidence="2 11 12">Belongs to the ATPase A chain family.</text>
</comment>
<evidence type="ECO:0000256" key="7">
    <source>
        <dbReference type="ARBA" id="ARBA00022989"/>
    </source>
</evidence>
<dbReference type="NCBIfam" id="TIGR01131">
    <property type="entry name" value="ATP_synt_6_or_A"/>
    <property type="match status" value="1"/>
</dbReference>
<evidence type="ECO:0000256" key="4">
    <source>
        <dbReference type="ARBA" id="ARBA00022547"/>
    </source>
</evidence>
<evidence type="ECO:0000256" key="2">
    <source>
        <dbReference type="ARBA" id="ARBA00006810"/>
    </source>
</evidence>
<dbReference type="InterPro" id="IPR023011">
    <property type="entry name" value="ATP_synth_F0_asu_AS"/>
</dbReference>
<dbReference type="PRINTS" id="PR00123">
    <property type="entry name" value="ATPASEA"/>
</dbReference>
<evidence type="ECO:0000256" key="6">
    <source>
        <dbReference type="ARBA" id="ARBA00022781"/>
    </source>
</evidence>
<name>A0A1F6AIQ7_9BACT</name>
<dbReference type="Gene3D" id="1.20.120.220">
    <property type="entry name" value="ATP synthase, F0 complex, subunit A"/>
    <property type="match status" value="1"/>
</dbReference>
<comment type="caution">
    <text evidence="13">The sequence shown here is derived from an EMBL/GenBank/DDBJ whole genome shotgun (WGS) entry which is preliminary data.</text>
</comment>
<dbReference type="CDD" id="cd00310">
    <property type="entry name" value="ATP-synt_Fo_a_6"/>
    <property type="match status" value="1"/>
</dbReference>
<dbReference type="SUPFAM" id="SSF81336">
    <property type="entry name" value="F1F0 ATP synthase subunit A"/>
    <property type="match status" value="1"/>
</dbReference>
<dbReference type="GO" id="GO:0046933">
    <property type="term" value="F:proton-transporting ATP synthase activity, rotational mechanism"/>
    <property type="evidence" value="ECO:0007669"/>
    <property type="project" value="UniProtKB-UniRule"/>
</dbReference>
<evidence type="ECO:0000313" key="13">
    <source>
        <dbReference type="EMBL" id="OGG24614.1"/>
    </source>
</evidence>
<dbReference type="InterPro" id="IPR045082">
    <property type="entry name" value="ATP_syn_F0_a_bact/chloroplast"/>
</dbReference>
<keyword evidence="7 11" id="KW-1133">Transmembrane helix</keyword>
<keyword evidence="5 11" id="KW-0812">Transmembrane</keyword>
<evidence type="ECO:0000256" key="11">
    <source>
        <dbReference type="HAMAP-Rule" id="MF_01393"/>
    </source>
</evidence>
<evidence type="ECO:0000256" key="12">
    <source>
        <dbReference type="RuleBase" id="RU000483"/>
    </source>
</evidence>
<dbReference type="InterPro" id="IPR000568">
    <property type="entry name" value="ATP_synth_F0_asu"/>
</dbReference>
<comment type="subcellular location">
    <subcellularLocation>
        <location evidence="11 12">Cell membrane</location>
        <topology evidence="11 12">Multi-pass membrane protein</topology>
    </subcellularLocation>
    <subcellularLocation>
        <location evidence="1">Membrane</location>
        <topology evidence="1">Multi-pass membrane protein</topology>
    </subcellularLocation>
</comment>
<comment type="function">
    <text evidence="11 12">Key component of the proton channel; it plays a direct role in the translocation of protons across the membrane.</text>
</comment>
<keyword evidence="8 11" id="KW-0406">Ion transport</keyword>
<dbReference type="PANTHER" id="PTHR42823:SF3">
    <property type="entry name" value="ATP SYNTHASE SUBUNIT A, CHLOROPLASTIC"/>
    <property type="match status" value="1"/>
</dbReference>
<keyword evidence="9 11" id="KW-0472">Membrane</keyword>
<dbReference type="AlphaFoldDB" id="A0A1F6AIQ7"/>
<evidence type="ECO:0000256" key="8">
    <source>
        <dbReference type="ARBA" id="ARBA00023065"/>
    </source>
</evidence>
<dbReference type="EMBL" id="MFJV01000001">
    <property type="protein sequence ID" value="OGG24614.1"/>
    <property type="molecule type" value="Genomic_DNA"/>
</dbReference>
<dbReference type="STRING" id="1798392.A3A79_05550"/>
<reference evidence="13 14" key="1">
    <citation type="journal article" date="2016" name="Nat. Commun.">
        <title>Thousands of microbial genomes shed light on interconnected biogeochemical processes in an aquifer system.</title>
        <authorList>
            <person name="Anantharaman K."/>
            <person name="Brown C.T."/>
            <person name="Hug L.A."/>
            <person name="Sharon I."/>
            <person name="Castelle C.J."/>
            <person name="Probst A.J."/>
            <person name="Thomas B.C."/>
            <person name="Singh A."/>
            <person name="Wilkins M.J."/>
            <person name="Karaoz U."/>
            <person name="Brodie E.L."/>
            <person name="Williams K.H."/>
            <person name="Hubbard S.S."/>
            <person name="Banfield J.F."/>
        </authorList>
    </citation>
    <scope>NUCLEOTIDE SEQUENCE [LARGE SCALE GENOMIC DNA]</scope>
</reference>
<evidence type="ECO:0000313" key="14">
    <source>
        <dbReference type="Proteomes" id="UP000178759"/>
    </source>
</evidence>
<evidence type="ECO:0000256" key="10">
    <source>
        <dbReference type="ARBA" id="ARBA00023310"/>
    </source>
</evidence>
<gene>
    <name evidence="11" type="primary">atpB</name>
    <name evidence="13" type="ORF">A3A79_05550</name>
</gene>
<evidence type="ECO:0000256" key="1">
    <source>
        <dbReference type="ARBA" id="ARBA00004141"/>
    </source>
</evidence>
<dbReference type="GO" id="GO:0005886">
    <property type="term" value="C:plasma membrane"/>
    <property type="evidence" value="ECO:0007669"/>
    <property type="project" value="UniProtKB-SubCell"/>
</dbReference>
<feature type="transmembrane region" description="Helical" evidence="11">
    <location>
        <begin position="121"/>
        <end position="145"/>
    </location>
</feature>
<evidence type="ECO:0000256" key="3">
    <source>
        <dbReference type="ARBA" id="ARBA00022448"/>
    </source>
</evidence>
<dbReference type="GO" id="GO:0045259">
    <property type="term" value="C:proton-transporting ATP synthase complex"/>
    <property type="evidence" value="ECO:0007669"/>
    <property type="project" value="UniProtKB-KW"/>
</dbReference>
<feature type="transmembrane region" description="Helical" evidence="11">
    <location>
        <begin position="193"/>
        <end position="213"/>
    </location>
</feature>
<dbReference type="HAMAP" id="MF_01393">
    <property type="entry name" value="ATP_synth_a_bact"/>
    <property type="match status" value="1"/>
</dbReference>
<keyword evidence="3 11" id="KW-0813">Transport</keyword>
<accession>A0A1F6AIQ7</accession>
<dbReference type="Proteomes" id="UP000178759">
    <property type="component" value="Unassembled WGS sequence"/>
</dbReference>
<keyword evidence="6 11" id="KW-0375">Hydrogen ion transport</keyword>
<proteinExistence type="inferred from homology"/>
<dbReference type="PROSITE" id="PS00449">
    <property type="entry name" value="ATPASE_A"/>
    <property type="match status" value="1"/>
</dbReference>
<feature type="transmembrane region" description="Helical" evidence="11">
    <location>
        <begin position="27"/>
        <end position="44"/>
    </location>
</feature>
<keyword evidence="10 11" id="KW-0066">ATP synthesis</keyword>
<feature type="transmembrane region" description="Helical" evidence="11">
    <location>
        <begin position="220"/>
        <end position="241"/>
    </location>
</feature>
<dbReference type="GO" id="GO:0042777">
    <property type="term" value="P:proton motive force-driven plasma membrane ATP synthesis"/>
    <property type="evidence" value="ECO:0007669"/>
    <property type="project" value="TreeGrafter"/>
</dbReference>
<evidence type="ECO:0000256" key="5">
    <source>
        <dbReference type="ARBA" id="ARBA00022692"/>
    </source>
</evidence>
<feature type="transmembrane region" description="Helical" evidence="11">
    <location>
        <begin position="77"/>
        <end position="101"/>
    </location>
</feature>
<dbReference type="Pfam" id="PF00119">
    <property type="entry name" value="ATP-synt_A"/>
    <property type="match status" value="1"/>
</dbReference>
<sequence length="247" mass="27091">MPSIHISITAEKLFTIGGVLPVTNSLFTSWIVMGLLVIFSLLATRKLALIPGNIQSVAELVIEGIYKLFETVLHDKIAMFFSLIASLFIFIIAMNWVGLLPGVGTIGLRMLEDGHEKFVPLFRAGTADLNMTLALAIIAVLIIQYSGLRSLGTSYLKRFLNFRNPIYFFVGILELAGEFTRVISFAFRLFGNIFAGEVLLTVIAFLMPLLVPLPFLGLELFVGFIQALVFSMLTAAFLAQATAPASH</sequence>
<dbReference type="InterPro" id="IPR035908">
    <property type="entry name" value="F0_ATP_A_sf"/>
</dbReference>
<organism evidence="13 14">
    <name type="scientific">Candidatus Gottesmanbacteria bacterium RIFCSPLOWO2_01_FULL_43_11b</name>
    <dbReference type="NCBI Taxonomy" id="1798392"/>
    <lineage>
        <taxon>Bacteria</taxon>
        <taxon>Candidatus Gottesmaniibacteriota</taxon>
    </lineage>
</organism>
<keyword evidence="11" id="KW-1003">Cell membrane</keyword>
<protein>
    <recommendedName>
        <fullName evidence="11 12">ATP synthase subunit a</fullName>
    </recommendedName>
    <alternativeName>
        <fullName evidence="11">ATP synthase F0 sector subunit a</fullName>
    </alternativeName>
    <alternativeName>
        <fullName evidence="11">F-ATPase subunit 6</fullName>
    </alternativeName>
</protein>
<dbReference type="PANTHER" id="PTHR42823">
    <property type="entry name" value="ATP SYNTHASE SUBUNIT A, CHLOROPLASTIC"/>
    <property type="match status" value="1"/>
</dbReference>
<evidence type="ECO:0000256" key="9">
    <source>
        <dbReference type="ARBA" id="ARBA00023136"/>
    </source>
</evidence>